<dbReference type="EMBL" id="CM007892">
    <property type="protein sequence ID" value="OTG30148.1"/>
    <property type="molecule type" value="Genomic_DNA"/>
</dbReference>
<protein>
    <submittedName>
        <fullName evidence="1">Uncharacterized protein</fullName>
    </submittedName>
</protein>
<dbReference type="AlphaFoldDB" id="A0A251V3F2"/>
<organism evidence="1 2">
    <name type="scientific">Helianthus annuus</name>
    <name type="common">Common sunflower</name>
    <dbReference type="NCBI Taxonomy" id="4232"/>
    <lineage>
        <taxon>Eukaryota</taxon>
        <taxon>Viridiplantae</taxon>
        <taxon>Streptophyta</taxon>
        <taxon>Embryophyta</taxon>
        <taxon>Tracheophyta</taxon>
        <taxon>Spermatophyta</taxon>
        <taxon>Magnoliopsida</taxon>
        <taxon>eudicotyledons</taxon>
        <taxon>Gunneridae</taxon>
        <taxon>Pentapetalae</taxon>
        <taxon>asterids</taxon>
        <taxon>campanulids</taxon>
        <taxon>Asterales</taxon>
        <taxon>Asteraceae</taxon>
        <taxon>Asteroideae</taxon>
        <taxon>Heliantheae alliance</taxon>
        <taxon>Heliantheae</taxon>
        <taxon>Helianthus</taxon>
    </lineage>
</organism>
<keyword evidence="2" id="KW-1185">Reference proteome</keyword>
<proteinExistence type="predicted"/>
<accession>A0A251V3F2</accession>
<evidence type="ECO:0000313" key="2">
    <source>
        <dbReference type="Proteomes" id="UP000215914"/>
    </source>
</evidence>
<sequence>MVRSLYAPLPRTSSMMYGPSHLGASFPGFSALDASLRSRSILLSSSLLIRFMESILGDGSPISAGITASDP</sequence>
<reference evidence="2" key="1">
    <citation type="journal article" date="2017" name="Nature">
        <title>The sunflower genome provides insights into oil metabolism, flowering and Asterid evolution.</title>
        <authorList>
            <person name="Badouin H."/>
            <person name="Gouzy J."/>
            <person name="Grassa C.J."/>
            <person name="Murat F."/>
            <person name="Staton S.E."/>
            <person name="Cottret L."/>
            <person name="Lelandais-Briere C."/>
            <person name="Owens G.L."/>
            <person name="Carrere S."/>
            <person name="Mayjonade B."/>
            <person name="Legrand L."/>
            <person name="Gill N."/>
            <person name="Kane N.C."/>
            <person name="Bowers J.E."/>
            <person name="Hubner S."/>
            <person name="Bellec A."/>
            <person name="Berard A."/>
            <person name="Berges H."/>
            <person name="Blanchet N."/>
            <person name="Boniface M.C."/>
            <person name="Brunel D."/>
            <person name="Catrice O."/>
            <person name="Chaidir N."/>
            <person name="Claudel C."/>
            <person name="Donnadieu C."/>
            <person name="Faraut T."/>
            <person name="Fievet G."/>
            <person name="Helmstetter N."/>
            <person name="King M."/>
            <person name="Knapp S.J."/>
            <person name="Lai Z."/>
            <person name="Le Paslier M.C."/>
            <person name="Lippi Y."/>
            <person name="Lorenzon L."/>
            <person name="Mandel J.R."/>
            <person name="Marage G."/>
            <person name="Marchand G."/>
            <person name="Marquand E."/>
            <person name="Bret-Mestries E."/>
            <person name="Morien E."/>
            <person name="Nambeesan S."/>
            <person name="Nguyen T."/>
            <person name="Pegot-Espagnet P."/>
            <person name="Pouilly N."/>
            <person name="Raftis F."/>
            <person name="Sallet E."/>
            <person name="Schiex T."/>
            <person name="Thomas J."/>
            <person name="Vandecasteele C."/>
            <person name="Vares D."/>
            <person name="Vear F."/>
            <person name="Vautrin S."/>
            <person name="Crespi M."/>
            <person name="Mangin B."/>
            <person name="Burke J.M."/>
            <person name="Salse J."/>
            <person name="Munos S."/>
            <person name="Vincourt P."/>
            <person name="Rieseberg L.H."/>
            <person name="Langlade N.B."/>
        </authorList>
    </citation>
    <scope>NUCLEOTIDE SEQUENCE [LARGE SCALE GENOMIC DNA]</scope>
    <source>
        <strain evidence="2">cv. SF193</strain>
    </source>
</reference>
<dbReference type="InParanoid" id="A0A251V3F2"/>
<dbReference type="Proteomes" id="UP000215914">
    <property type="component" value="Chromosome 3"/>
</dbReference>
<evidence type="ECO:0000313" key="1">
    <source>
        <dbReference type="EMBL" id="OTG30148.1"/>
    </source>
</evidence>
<name>A0A251V3F2_HELAN</name>
<gene>
    <name evidence="1" type="ORF">HannXRQ_Chr03g0061261</name>
</gene>